<comment type="subunit">
    <text evidence="3 11">The type I restriction/modification system is composed of three polypeptides R, M and S.</text>
</comment>
<dbReference type="Pfam" id="PF04313">
    <property type="entry name" value="HSDR_N"/>
    <property type="match status" value="1"/>
</dbReference>
<dbReference type="Gene3D" id="3.90.1570.50">
    <property type="match status" value="1"/>
</dbReference>
<dbReference type="PANTHER" id="PTHR30195:SF16">
    <property type="entry name" value="TYPE I RESTRICTION ENZYME ENDONUCLEASE SUBUNIT"/>
    <property type="match status" value="1"/>
</dbReference>
<keyword evidence="8 11" id="KW-0378">Hydrolase</keyword>
<gene>
    <name evidence="13" type="ORF">ACFQ5K_09835</name>
</gene>
<keyword evidence="9 11" id="KW-0067">ATP-binding</keyword>
<evidence type="ECO:0000256" key="2">
    <source>
        <dbReference type="ARBA" id="ARBA00008598"/>
    </source>
</evidence>
<dbReference type="RefSeq" id="WP_225419368.1">
    <property type="nucleotide sequence ID" value="NZ_JBHTOK010000073.1"/>
</dbReference>
<sequence length="1041" mass="118485">METISNQDPSELKFEQEFIEFTQHVGGVQQWTYLPKIKTTDQLWANLKQILEDNNQAQLDQPLSEIEFAQVKKEISDLKTPYEAGQRLYGMNGKYEIPVNLDNGKQVLLMALDQSNVGGGNTRYQIVNQIQRPAKIAGKRSCRFDVTFLINGLPIIQVEEKRRDETAALNQMRQYIAEDQYSDIYSTLQILVGMSPHGIRYMANTTLEQFNTAFAFRWQHEKDNSPVLDWKDFTNLFLNIPMAHEMATNYMILDGTRNKTKLMVMRPYQVYATRNVLRKLRQFQFGYQDRRVGYVWHTTGSGKTVSSFKTAWLAQRLPNVDSVVFMVDRIALTTQTYDDYHAYDPDFDPDDMSKGEGVVSNTANIGILAKRVRQARGITVTSIQKMHGLVERKSFKAPDKNIVFIVDEAHRSTAGDMLKDIRDKFPRSAWIGYTGTPSFEGTTTASLFGDPIEPLYTIREAIADHNVLGFNVDFSTTLSDDQMKNVYLPAYYKQNFPKWSEADIKNKIEHLSADDMDDMVKPSVYDNNPKHVKAVVESVMAKWQNRSDDYRYSAILTTHVGGNQASTPMALMYYEEFKKQNQLRKRPLKIAITFSLDTSNDANNVEKNDALLGAMQDYSKTFGGHFGEDNAKDYMNDVMGRLNRSIDDGQYLDLVIVVDQLLTGFDAPFVNTLYVDRTLQGKNLIQAYSRTNRIQDMDHKPYGNIVNFRWPAHTEQLMKDALTVYANRQSADIQGEVEPGDDTGILAPKYNELKKDVKGVVKDLRKLTKDMTVVPASEGEQDRTYDLLHQYSNLVSKLKQTTEFDYDHPEALLSDIGLTAKEEGQLTGPLARDLKEAIGHRKPVGGGVPPALLDMDLKLVQVHEVIVNYDYLMELLAALANAVHDNDMDTARSKHGDILRVTAQDKDRKRAGDIERAASAFMDGSLTADKYPLDQADVDELIERNNRTTEKADVAAFVRKWGLLDVPISDIERLLKRHVKGEDDLDTDGGLKDIVFKSQDNYKDYAGDDEVKSLSRMKYRLGLRDAFAKFADQIVEKYDKF</sequence>
<dbReference type="InterPro" id="IPR051268">
    <property type="entry name" value="Type-I_R_enzyme_R_subunit"/>
</dbReference>
<dbReference type="InterPro" id="IPR055180">
    <property type="entry name" value="HsdR_RecA-like_helicase_dom_2"/>
</dbReference>
<proteinExistence type="inferred from homology"/>
<keyword evidence="4" id="KW-0540">Nuclease</keyword>
<reference evidence="14" key="1">
    <citation type="journal article" date="2019" name="Int. J. Syst. Evol. Microbiol.">
        <title>The Global Catalogue of Microorganisms (GCM) 10K type strain sequencing project: providing services to taxonomists for standard genome sequencing and annotation.</title>
        <authorList>
            <consortium name="The Broad Institute Genomics Platform"/>
            <consortium name="The Broad Institute Genome Sequencing Center for Infectious Disease"/>
            <person name="Wu L."/>
            <person name="Ma J."/>
        </authorList>
    </citation>
    <scope>NUCLEOTIDE SEQUENCE [LARGE SCALE GENOMIC DNA]</scope>
    <source>
        <strain evidence="14">CCM 8912</strain>
    </source>
</reference>
<evidence type="ECO:0000313" key="14">
    <source>
        <dbReference type="Proteomes" id="UP001597212"/>
    </source>
</evidence>
<dbReference type="InterPro" id="IPR004473">
    <property type="entry name" value="Restrct_endonuc_typeI_HsdR"/>
</dbReference>
<dbReference type="NCBIfam" id="TIGR00348">
    <property type="entry name" value="hsdR"/>
    <property type="match status" value="1"/>
</dbReference>
<protein>
    <recommendedName>
        <fullName evidence="11">Type I restriction enzyme endonuclease subunit</fullName>
        <shortName evidence="11">R protein</shortName>
        <ecNumber evidence="11">3.1.21.3</ecNumber>
    </recommendedName>
    <alternativeName>
        <fullName evidence="11">Type-1 restriction enzyme R protein</fullName>
    </alternativeName>
</protein>
<evidence type="ECO:0000259" key="12">
    <source>
        <dbReference type="PROSITE" id="PS51192"/>
    </source>
</evidence>
<evidence type="ECO:0000256" key="10">
    <source>
        <dbReference type="ARBA" id="ARBA00023125"/>
    </source>
</evidence>
<dbReference type="EMBL" id="JBHTOK010000073">
    <property type="protein sequence ID" value="MFD1441673.1"/>
    <property type="molecule type" value="Genomic_DNA"/>
</dbReference>
<dbReference type="Proteomes" id="UP001597212">
    <property type="component" value="Unassembled WGS sequence"/>
</dbReference>
<dbReference type="InterPro" id="IPR027417">
    <property type="entry name" value="P-loop_NTPase"/>
</dbReference>
<dbReference type="SMART" id="SM00487">
    <property type="entry name" value="DEXDc"/>
    <property type="match status" value="1"/>
</dbReference>
<comment type="function">
    <text evidence="11">Subunit R is required for both nuclease and ATPase activities, but not for modification.</text>
</comment>
<evidence type="ECO:0000256" key="5">
    <source>
        <dbReference type="ARBA" id="ARBA00022741"/>
    </source>
</evidence>
<dbReference type="PANTHER" id="PTHR30195">
    <property type="entry name" value="TYPE I SITE-SPECIFIC DEOXYRIBONUCLEASE PROTEIN SUBUNIT M AND R"/>
    <property type="match status" value="1"/>
</dbReference>
<dbReference type="InterPro" id="IPR022625">
    <property type="entry name" value="TypeI_RM_Rsu_C"/>
</dbReference>
<accession>A0ABW4D0M5</accession>
<evidence type="ECO:0000256" key="4">
    <source>
        <dbReference type="ARBA" id="ARBA00022722"/>
    </source>
</evidence>
<dbReference type="InterPro" id="IPR014001">
    <property type="entry name" value="Helicase_ATP-bd"/>
</dbReference>
<evidence type="ECO:0000256" key="8">
    <source>
        <dbReference type="ARBA" id="ARBA00022801"/>
    </source>
</evidence>
<name>A0ABW4D0M5_9LACO</name>
<comment type="catalytic activity">
    <reaction evidence="1 11">
        <text>Endonucleolytic cleavage of DNA to give random double-stranded fragments with terminal 5'-phosphates, ATP is simultaneously hydrolyzed.</text>
        <dbReference type="EC" id="3.1.21.3"/>
    </reaction>
</comment>
<keyword evidence="5 11" id="KW-0547">Nucleotide-binding</keyword>
<keyword evidence="14" id="KW-1185">Reference proteome</keyword>
<dbReference type="CDD" id="cd22332">
    <property type="entry name" value="HsdR_N"/>
    <property type="match status" value="1"/>
</dbReference>
<keyword evidence="7 13" id="KW-0255">Endonuclease</keyword>
<comment type="similarity">
    <text evidence="2 11">Belongs to the HsdR family.</text>
</comment>
<dbReference type="EC" id="3.1.21.3" evidence="11"/>
<keyword evidence="10 11" id="KW-0238">DNA-binding</keyword>
<organism evidence="13 14">
    <name type="scientific">Lacticaseibacillus hegangensis</name>
    <dbReference type="NCBI Taxonomy" id="2486010"/>
    <lineage>
        <taxon>Bacteria</taxon>
        <taxon>Bacillati</taxon>
        <taxon>Bacillota</taxon>
        <taxon>Bacilli</taxon>
        <taxon>Lactobacillales</taxon>
        <taxon>Lactobacillaceae</taxon>
        <taxon>Lacticaseibacillus</taxon>
    </lineage>
</organism>
<evidence type="ECO:0000256" key="1">
    <source>
        <dbReference type="ARBA" id="ARBA00000851"/>
    </source>
</evidence>
<evidence type="ECO:0000256" key="6">
    <source>
        <dbReference type="ARBA" id="ARBA00022747"/>
    </source>
</evidence>
<dbReference type="Pfam" id="PF12008">
    <property type="entry name" value="EcoR124_C"/>
    <property type="match status" value="1"/>
</dbReference>
<comment type="caution">
    <text evidence="13">The sequence shown here is derived from an EMBL/GenBank/DDBJ whole genome shotgun (WGS) entry which is preliminary data.</text>
</comment>
<evidence type="ECO:0000256" key="9">
    <source>
        <dbReference type="ARBA" id="ARBA00022840"/>
    </source>
</evidence>
<keyword evidence="6 11" id="KW-0680">Restriction system</keyword>
<feature type="domain" description="Helicase ATP-binding" evidence="12">
    <location>
        <begin position="284"/>
        <end position="455"/>
    </location>
</feature>
<dbReference type="SUPFAM" id="SSF52540">
    <property type="entry name" value="P-loop containing nucleoside triphosphate hydrolases"/>
    <property type="match status" value="1"/>
</dbReference>
<dbReference type="InterPro" id="IPR040980">
    <property type="entry name" value="SWI2_SNF2"/>
</dbReference>
<dbReference type="Pfam" id="PF18766">
    <property type="entry name" value="SWI2_SNF2"/>
    <property type="match status" value="1"/>
</dbReference>
<dbReference type="PROSITE" id="PS51192">
    <property type="entry name" value="HELICASE_ATP_BIND_1"/>
    <property type="match status" value="1"/>
</dbReference>
<dbReference type="InterPro" id="IPR007409">
    <property type="entry name" value="Restrct_endonuc_type1_HsdR_N"/>
</dbReference>
<evidence type="ECO:0000256" key="11">
    <source>
        <dbReference type="RuleBase" id="RU364115"/>
    </source>
</evidence>
<dbReference type="Gene3D" id="3.40.50.300">
    <property type="entry name" value="P-loop containing nucleotide triphosphate hydrolases"/>
    <property type="match status" value="2"/>
</dbReference>
<evidence type="ECO:0000313" key="13">
    <source>
        <dbReference type="EMBL" id="MFD1441673.1"/>
    </source>
</evidence>
<evidence type="ECO:0000256" key="3">
    <source>
        <dbReference type="ARBA" id="ARBA00011296"/>
    </source>
</evidence>
<dbReference type="GO" id="GO:0009035">
    <property type="term" value="F:type I site-specific deoxyribonuclease activity"/>
    <property type="evidence" value="ECO:0007669"/>
    <property type="project" value="UniProtKB-EC"/>
</dbReference>
<dbReference type="Pfam" id="PF22679">
    <property type="entry name" value="T1R_D3-like"/>
    <property type="match status" value="1"/>
</dbReference>
<evidence type="ECO:0000256" key="7">
    <source>
        <dbReference type="ARBA" id="ARBA00022759"/>
    </source>
</evidence>
<dbReference type="CDD" id="cd18800">
    <property type="entry name" value="SF2_C_EcoR124I-like"/>
    <property type="match status" value="1"/>
</dbReference>